<accession>A0A2S2PSJ6</accession>
<evidence type="ECO:0000313" key="2">
    <source>
        <dbReference type="EMBL" id="MBY32373.1"/>
    </source>
</evidence>
<sequence>MSIVIGSYKPYNYLGKIIALFTFSCLIVFVVVWMVGVTGLVNDCVKTVFLVGYVFDGPQRTIGVVHAVRSLHHVTVSVLVRGLVVAGVRILHAVFVRVFWMSIVVHVVVVVVSSAATVTLRI</sequence>
<dbReference type="AlphaFoldDB" id="A0A2S2PSJ6"/>
<proteinExistence type="predicted"/>
<reference evidence="2" key="1">
    <citation type="submission" date="2018-04" db="EMBL/GenBank/DDBJ databases">
        <title>Transcriptome of Schizaphis graminum biotype I.</title>
        <authorList>
            <person name="Scully E.D."/>
            <person name="Geib S.M."/>
            <person name="Palmer N.A."/>
            <person name="Koch K."/>
            <person name="Bradshaw J."/>
            <person name="Heng-Moss T."/>
            <person name="Sarath G."/>
        </authorList>
    </citation>
    <scope>NUCLEOTIDE SEQUENCE</scope>
</reference>
<feature type="transmembrane region" description="Helical" evidence="1">
    <location>
        <begin position="17"/>
        <end position="41"/>
    </location>
</feature>
<name>A0A2S2PSJ6_SCHGA</name>
<gene>
    <name evidence="2" type="ORF">g.110237</name>
</gene>
<organism evidence="2">
    <name type="scientific">Schizaphis graminum</name>
    <name type="common">Green bug aphid</name>
    <dbReference type="NCBI Taxonomy" id="13262"/>
    <lineage>
        <taxon>Eukaryota</taxon>
        <taxon>Metazoa</taxon>
        <taxon>Ecdysozoa</taxon>
        <taxon>Arthropoda</taxon>
        <taxon>Hexapoda</taxon>
        <taxon>Insecta</taxon>
        <taxon>Pterygota</taxon>
        <taxon>Neoptera</taxon>
        <taxon>Paraneoptera</taxon>
        <taxon>Hemiptera</taxon>
        <taxon>Sternorrhyncha</taxon>
        <taxon>Aphidomorpha</taxon>
        <taxon>Aphidoidea</taxon>
        <taxon>Aphididae</taxon>
        <taxon>Aphidini</taxon>
        <taxon>Schizaphis</taxon>
    </lineage>
</organism>
<keyword evidence="1" id="KW-0812">Transmembrane</keyword>
<keyword evidence="1" id="KW-0472">Membrane</keyword>
<keyword evidence="1" id="KW-1133">Transmembrane helix</keyword>
<feature type="transmembrane region" description="Helical" evidence="1">
    <location>
        <begin position="98"/>
        <end position="120"/>
    </location>
</feature>
<protein>
    <submittedName>
        <fullName evidence="2">Uncharacterized protein</fullName>
    </submittedName>
</protein>
<dbReference type="EMBL" id="GGMR01019754">
    <property type="protein sequence ID" value="MBY32373.1"/>
    <property type="molecule type" value="Transcribed_RNA"/>
</dbReference>
<evidence type="ECO:0000256" key="1">
    <source>
        <dbReference type="SAM" id="Phobius"/>
    </source>
</evidence>